<evidence type="ECO:0000313" key="3">
    <source>
        <dbReference type="Proteomes" id="UP000549394"/>
    </source>
</evidence>
<organism evidence="2 3">
    <name type="scientific">Dimorphilus gyrociliatus</name>
    <dbReference type="NCBI Taxonomy" id="2664684"/>
    <lineage>
        <taxon>Eukaryota</taxon>
        <taxon>Metazoa</taxon>
        <taxon>Spiralia</taxon>
        <taxon>Lophotrochozoa</taxon>
        <taxon>Annelida</taxon>
        <taxon>Polychaeta</taxon>
        <taxon>Polychaeta incertae sedis</taxon>
        <taxon>Dinophilidae</taxon>
        <taxon>Dimorphilus</taxon>
    </lineage>
</organism>
<feature type="compositionally biased region" description="Polar residues" evidence="1">
    <location>
        <begin position="1"/>
        <end position="18"/>
    </location>
</feature>
<sequence length="75" mass="8457">MQNWSKQHQRVMMNNPNKLRQLGISGKAKRNWKPKGLEKRSIAYDTENDGGDEDDQEGRKRDGAGRCTLGAGDGR</sequence>
<reference evidence="2 3" key="1">
    <citation type="submission" date="2020-08" db="EMBL/GenBank/DDBJ databases">
        <authorList>
            <person name="Hejnol A."/>
        </authorList>
    </citation>
    <scope>NUCLEOTIDE SEQUENCE [LARGE SCALE GENOMIC DNA]</scope>
</reference>
<protein>
    <submittedName>
        <fullName evidence="2">Uncharacterized protein</fullName>
    </submittedName>
</protein>
<proteinExistence type="predicted"/>
<dbReference type="AlphaFoldDB" id="A0A7I8WBB6"/>
<feature type="region of interest" description="Disordered" evidence="1">
    <location>
        <begin position="1"/>
        <end position="75"/>
    </location>
</feature>
<evidence type="ECO:0000313" key="2">
    <source>
        <dbReference type="EMBL" id="CAD5125426.1"/>
    </source>
</evidence>
<keyword evidence="3" id="KW-1185">Reference proteome</keyword>
<accession>A0A7I8WBB6</accession>
<name>A0A7I8WBB6_9ANNE</name>
<dbReference type="EMBL" id="CAJFCJ010000026">
    <property type="protein sequence ID" value="CAD5125426.1"/>
    <property type="molecule type" value="Genomic_DNA"/>
</dbReference>
<feature type="compositionally biased region" description="Acidic residues" evidence="1">
    <location>
        <begin position="46"/>
        <end position="56"/>
    </location>
</feature>
<gene>
    <name evidence="2" type="ORF">DGYR_LOCUS12803</name>
</gene>
<dbReference type="Proteomes" id="UP000549394">
    <property type="component" value="Unassembled WGS sequence"/>
</dbReference>
<comment type="caution">
    <text evidence="2">The sequence shown here is derived from an EMBL/GenBank/DDBJ whole genome shotgun (WGS) entry which is preliminary data.</text>
</comment>
<evidence type="ECO:0000256" key="1">
    <source>
        <dbReference type="SAM" id="MobiDB-lite"/>
    </source>
</evidence>